<feature type="domain" description="Rhodanese" evidence="2">
    <location>
        <begin position="63"/>
        <end position="154"/>
    </location>
</feature>
<dbReference type="PROSITE" id="PS50206">
    <property type="entry name" value="RHODANESE_3"/>
    <property type="match status" value="1"/>
</dbReference>
<dbReference type="SMART" id="SM00450">
    <property type="entry name" value="RHOD"/>
    <property type="match status" value="1"/>
</dbReference>
<keyword evidence="4" id="KW-1185">Reference proteome</keyword>
<organism evidence="3 4">
    <name type="scientific">Prosthecobacter algae</name>
    <dbReference type="NCBI Taxonomy" id="1144682"/>
    <lineage>
        <taxon>Bacteria</taxon>
        <taxon>Pseudomonadati</taxon>
        <taxon>Verrucomicrobiota</taxon>
        <taxon>Verrucomicrobiia</taxon>
        <taxon>Verrucomicrobiales</taxon>
        <taxon>Verrucomicrobiaceae</taxon>
        <taxon>Prosthecobacter</taxon>
    </lineage>
</organism>
<reference evidence="4" key="1">
    <citation type="journal article" date="2019" name="Int. J. Syst. Evol. Microbiol.">
        <title>The Global Catalogue of Microorganisms (GCM) 10K type strain sequencing project: providing services to taxonomists for standard genome sequencing and annotation.</title>
        <authorList>
            <consortium name="The Broad Institute Genomics Platform"/>
            <consortium name="The Broad Institute Genome Sequencing Center for Infectious Disease"/>
            <person name="Wu L."/>
            <person name="Ma J."/>
        </authorList>
    </citation>
    <scope>NUCLEOTIDE SEQUENCE [LARGE SCALE GENOMIC DNA]</scope>
    <source>
        <strain evidence="4">JCM 18053</strain>
    </source>
</reference>
<evidence type="ECO:0000256" key="1">
    <source>
        <dbReference type="SAM" id="SignalP"/>
    </source>
</evidence>
<dbReference type="EMBL" id="BAABIA010000007">
    <property type="protein sequence ID" value="GAA5144383.1"/>
    <property type="molecule type" value="Genomic_DNA"/>
</dbReference>
<feature type="chain" id="PRO_5045196273" description="Rhodanese domain-containing protein" evidence="1">
    <location>
        <begin position="48"/>
        <end position="154"/>
    </location>
</feature>
<evidence type="ECO:0000259" key="2">
    <source>
        <dbReference type="PROSITE" id="PS50206"/>
    </source>
</evidence>
<accession>A0ABP9PCX8</accession>
<dbReference type="InterPro" id="IPR001763">
    <property type="entry name" value="Rhodanese-like_dom"/>
</dbReference>
<keyword evidence="1" id="KW-0732">Signal</keyword>
<name>A0ABP9PCX8_9BACT</name>
<evidence type="ECO:0000313" key="4">
    <source>
        <dbReference type="Proteomes" id="UP001499852"/>
    </source>
</evidence>
<comment type="caution">
    <text evidence="3">The sequence shown here is derived from an EMBL/GenBank/DDBJ whole genome shotgun (WGS) entry which is preliminary data.</text>
</comment>
<dbReference type="PANTHER" id="PTHR43031">
    <property type="entry name" value="FAD-DEPENDENT OXIDOREDUCTASE"/>
    <property type="match status" value="1"/>
</dbReference>
<dbReference type="InterPro" id="IPR036873">
    <property type="entry name" value="Rhodanese-like_dom_sf"/>
</dbReference>
<sequence length="154" mass="16208">MRLKAVHDSPLLEESVQLTKPIKLTNEHPMKKLLALALSLIAASAMAAEYPDISISDLKTAIAEKKVTVIDVNGSDSFTAGRVPTAVDFEAKGGELEKVLPADKNALVVAYCGGPSCNAYKAAAKKATALGYTNVKHLSAGISGWKKAGETLEK</sequence>
<protein>
    <recommendedName>
        <fullName evidence="2">Rhodanese domain-containing protein</fullName>
    </recommendedName>
</protein>
<dbReference type="SUPFAM" id="SSF52821">
    <property type="entry name" value="Rhodanese/Cell cycle control phosphatase"/>
    <property type="match status" value="1"/>
</dbReference>
<dbReference type="PANTHER" id="PTHR43031:SF1">
    <property type="entry name" value="PYRIDINE NUCLEOTIDE-DISULPHIDE OXIDOREDUCTASE"/>
    <property type="match status" value="1"/>
</dbReference>
<dbReference type="Proteomes" id="UP001499852">
    <property type="component" value="Unassembled WGS sequence"/>
</dbReference>
<dbReference type="Pfam" id="PF00581">
    <property type="entry name" value="Rhodanese"/>
    <property type="match status" value="1"/>
</dbReference>
<proteinExistence type="predicted"/>
<dbReference type="Gene3D" id="3.40.250.10">
    <property type="entry name" value="Rhodanese-like domain"/>
    <property type="match status" value="1"/>
</dbReference>
<gene>
    <name evidence="3" type="ORF">GCM10023213_34500</name>
</gene>
<feature type="signal peptide" evidence="1">
    <location>
        <begin position="1"/>
        <end position="47"/>
    </location>
</feature>
<evidence type="ECO:0000313" key="3">
    <source>
        <dbReference type="EMBL" id="GAA5144383.1"/>
    </source>
</evidence>
<dbReference type="InterPro" id="IPR050229">
    <property type="entry name" value="GlpE_sulfurtransferase"/>
</dbReference>